<organism evidence="1 2">
    <name type="scientific">Acaulospora morrowiae</name>
    <dbReference type="NCBI Taxonomy" id="94023"/>
    <lineage>
        <taxon>Eukaryota</taxon>
        <taxon>Fungi</taxon>
        <taxon>Fungi incertae sedis</taxon>
        <taxon>Mucoromycota</taxon>
        <taxon>Glomeromycotina</taxon>
        <taxon>Glomeromycetes</taxon>
        <taxon>Diversisporales</taxon>
        <taxon>Acaulosporaceae</taxon>
        <taxon>Acaulospora</taxon>
    </lineage>
</organism>
<reference evidence="1" key="1">
    <citation type="submission" date="2021-06" db="EMBL/GenBank/DDBJ databases">
        <authorList>
            <person name="Kallberg Y."/>
            <person name="Tangrot J."/>
            <person name="Rosling A."/>
        </authorList>
    </citation>
    <scope>NUCLEOTIDE SEQUENCE</scope>
    <source>
        <strain evidence="1">CL551</strain>
    </source>
</reference>
<dbReference type="AlphaFoldDB" id="A0A9N9A2U9"/>
<evidence type="ECO:0000313" key="2">
    <source>
        <dbReference type="Proteomes" id="UP000789342"/>
    </source>
</evidence>
<accession>A0A9N9A2U9</accession>
<gene>
    <name evidence="1" type="ORF">AMORRO_LOCUS4043</name>
</gene>
<name>A0A9N9A2U9_9GLOM</name>
<comment type="caution">
    <text evidence="1">The sequence shown here is derived from an EMBL/GenBank/DDBJ whole genome shotgun (WGS) entry which is preliminary data.</text>
</comment>
<dbReference type="Proteomes" id="UP000789342">
    <property type="component" value="Unassembled WGS sequence"/>
</dbReference>
<sequence length="122" mass="13778">MIVDVLDLENDTSYKEETKLLIHFPSEKLSNNLDTTVSSHCVTIEDSITILGKIHKINLSFRSKDNKWKQIEVNNISVPNKPEFAHILLLGLLLIQANISEINFSNHILILLDGTDVLLDIS</sequence>
<dbReference type="EMBL" id="CAJVPV010002105">
    <property type="protein sequence ID" value="CAG8517631.1"/>
    <property type="molecule type" value="Genomic_DNA"/>
</dbReference>
<proteinExistence type="predicted"/>
<protein>
    <submittedName>
        <fullName evidence="1">11188_t:CDS:1</fullName>
    </submittedName>
</protein>
<keyword evidence="2" id="KW-1185">Reference proteome</keyword>
<evidence type="ECO:0000313" key="1">
    <source>
        <dbReference type="EMBL" id="CAG8517631.1"/>
    </source>
</evidence>